<dbReference type="InterPro" id="IPR005467">
    <property type="entry name" value="His_kinase_dom"/>
</dbReference>
<evidence type="ECO:0000256" key="10">
    <source>
        <dbReference type="SAM" id="Phobius"/>
    </source>
</evidence>
<dbReference type="Gene3D" id="6.10.340.10">
    <property type="match status" value="1"/>
</dbReference>
<dbReference type="Pfam" id="PF00672">
    <property type="entry name" value="HAMP"/>
    <property type="match status" value="1"/>
</dbReference>
<keyword evidence="14" id="KW-1185">Reference proteome</keyword>
<keyword evidence="7 13" id="KW-0418">Kinase</keyword>
<name>A0A7X0D4S8_9ACTN</name>
<evidence type="ECO:0000313" key="13">
    <source>
        <dbReference type="EMBL" id="MBB6171632.1"/>
    </source>
</evidence>
<dbReference type="InterPro" id="IPR050428">
    <property type="entry name" value="TCS_sensor_his_kinase"/>
</dbReference>
<keyword evidence="5" id="KW-0808">Transferase</keyword>
<keyword evidence="8 10" id="KW-1133">Transmembrane helix</keyword>
<dbReference type="InterPro" id="IPR003661">
    <property type="entry name" value="HisK_dim/P_dom"/>
</dbReference>
<dbReference type="SMART" id="SM00388">
    <property type="entry name" value="HisKA"/>
    <property type="match status" value="1"/>
</dbReference>
<evidence type="ECO:0000256" key="5">
    <source>
        <dbReference type="ARBA" id="ARBA00022679"/>
    </source>
</evidence>
<evidence type="ECO:0000259" key="12">
    <source>
        <dbReference type="PROSITE" id="PS50885"/>
    </source>
</evidence>
<evidence type="ECO:0000256" key="1">
    <source>
        <dbReference type="ARBA" id="ARBA00000085"/>
    </source>
</evidence>
<comment type="catalytic activity">
    <reaction evidence="1">
        <text>ATP + protein L-histidine = ADP + protein N-phospho-L-histidine.</text>
        <dbReference type="EC" id="2.7.13.3"/>
    </reaction>
</comment>
<dbReference type="Proteomes" id="UP000546642">
    <property type="component" value="Unassembled WGS sequence"/>
</dbReference>
<dbReference type="InterPro" id="IPR003594">
    <property type="entry name" value="HATPase_dom"/>
</dbReference>
<comment type="caution">
    <text evidence="13">The sequence shown here is derived from an EMBL/GenBank/DDBJ whole genome shotgun (WGS) entry which is preliminary data.</text>
</comment>
<proteinExistence type="predicted"/>
<dbReference type="Pfam" id="PF00512">
    <property type="entry name" value="HisKA"/>
    <property type="match status" value="1"/>
</dbReference>
<dbReference type="GO" id="GO:0005886">
    <property type="term" value="C:plasma membrane"/>
    <property type="evidence" value="ECO:0007669"/>
    <property type="project" value="UniProtKB-SubCell"/>
</dbReference>
<dbReference type="GO" id="GO:0000155">
    <property type="term" value="F:phosphorelay sensor kinase activity"/>
    <property type="evidence" value="ECO:0007669"/>
    <property type="project" value="InterPro"/>
</dbReference>
<dbReference type="SUPFAM" id="SSF47384">
    <property type="entry name" value="Homodimeric domain of signal transducing histidine kinase"/>
    <property type="match status" value="1"/>
</dbReference>
<dbReference type="PANTHER" id="PTHR45436">
    <property type="entry name" value="SENSOR HISTIDINE KINASE YKOH"/>
    <property type="match status" value="1"/>
</dbReference>
<keyword evidence="9" id="KW-0902">Two-component regulatory system</keyword>
<comment type="subcellular location">
    <subcellularLocation>
        <location evidence="2">Cell membrane</location>
    </subcellularLocation>
</comment>
<dbReference type="CDD" id="cd00082">
    <property type="entry name" value="HisKA"/>
    <property type="match status" value="1"/>
</dbReference>
<dbReference type="SUPFAM" id="SSF158472">
    <property type="entry name" value="HAMP domain-like"/>
    <property type="match status" value="1"/>
</dbReference>
<evidence type="ECO:0000256" key="8">
    <source>
        <dbReference type="ARBA" id="ARBA00022989"/>
    </source>
</evidence>
<evidence type="ECO:0000256" key="7">
    <source>
        <dbReference type="ARBA" id="ARBA00022777"/>
    </source>
</evidence>
<dbReference type="PROSITE" id="PS50885">
    <property type="entry name" value="HAMP"/>
    <property type="match status" value="1"/>
</dbReference>
<keyword evidence="6 10" id="KW-0812">Transmembrane</keyword>
<evidence type="ECO:0000256" key="9">
    <source>
        <dbReference type="ARBA" id="ARBA00023012"/>
    </source>
</evidence>
<evidence type="ECO:0000256" key="2">
    <source>
        <dbReference type="ARBA" id="ARBA00004236"/>
    </source>
</evidence>
<feature type="transmembrane region" description="Helical" evidence="10">
    <location>
        <begin position="127"/>
        <end position="148"/>
    </location>
</feature>
<feature type="domain" description="HAMP" evidence="12">
    <location>
        <begin position="148"/>
        <end position="204"/>
    </location>
</feature>
<evidence type="ECO:0000313" key="14">
    <source>
        <dbReference type="Proteomes" id="UP000546642"/>
    </source>
</evidence>
<dbReference type="SUPFAM" id="SSF55874">
    <property type="entry name" value="ATPase domain of HSP90 chaperone/DNA topoisomerase II/histidine kinase"/>
    <property type="match status" value="1"/>
</dbReference>
<dbReference type="Pfam" id="PF02518">
    <property type="entry name" value="HATPase_c"/>
    <property type="match status" value="1"/>
</dbReference>
<feature type="domain" description="Histidine kinase" evidence="11">
    <location>
        <begin position="212"/>
        <end position="403"/>
    </location>
</feature>
<dbReference type="AlphaFoldDB" id="A0A7X0D4S8"/>
<dbReference type="SMART" id="SM00387">
    <property type="entry name" value="HATPase_c"/>
    <property type="match status" value="1"/>
</dbReference>
<dbReference type="SMART" id="SM00304">
    <property type="entry name" value="HAMP"/>
    <property type="match status" value="1"/>
</dbReference>
<evidence type="ECO:0000259" key="11">
    <source>
        <dbReference type="PROSITE" id="PS50109"/>
    </source>
</evidence>
<dbReference type="PANTHER" id="PTHR45436:SF5">
    <property type="entry name" value="SENSOR HISTIDINE KINASE TRCS"/>
    <property type="match status" value="1"/>
</dbReference>
<dbReference type="Gene3D" id="3.30.565.10">
    <property type="entry name" value="Histidine kinase-like ATPase, C-terminal domain"/>
    <property type="match status" value="1"/>
</dbReference>
<dbReference type="InterPro" id="IPR003660">
    <property type="entry name" value="HAMP_dom"/>
</dbReference>
<reference evidence="13 14" key="1">
    <citation type="submission" date="2020-08" db="EMBL/GenBank/DDBJ databases">
        <title>Sequencing the genomes of 1000 actinobacteria strains.</title>
        <authorList>
            <person name="Klenk H.-P."/>
        </authorList>
    </citation>
    <scope>NUCLEOTIDE SEQUENCE [LARGE SCALE GENOMIC DNA]</scope>
    <source>
        <strain evidence="13 14">DSM 46659</strain>
    </source>
</reference>
<evidence type="ECO:0000256" key="3">
    <source>
        <dbReference type="ARBA" id="ARBA00012438"/>
    </source>
</evidence>
<evidence type="ECO:0000256" key="6">
    <source>
        <dbReference type="ARBA" id="ARBA00022692"/>
    </source>
</evidence>
<protein>
    <recommendedName>
        <fullName evidence="3">histidine kinase</fullName>
        <ecNumber evidence="3">2.7.13.3</ecNumber>
    </recommendedName>
</protein>
<dbReference type="InterPro" id="IPR036890">
    <property type="entry name" value="HATPase_C_sf"/>
</dbReference>
<dbReference type="Gene3D" id="1.10.287.130">
    <property type="match status" value="1"/>
</dbReference>
<keyword evidence="10" id="KW-0472">Membrane</keyword>
<dbReference type="InterPro" id="IPR036097">
    <property type="entry name" value="HisK_dim/P_sf"/>
</dbReference>
<dbReference type="EC" id="2.7.13.3" evidence="3"/>
<dbReference type="CDD" id="cd06225">
    <property type="entry name" value="HAMP"/>
    <property type="match status" value="1"/>
</dbReference>
<dbReference type="EMBL" id="JACHDS010000001">
    <property type="protein sequence ID" value="MBB6171632.1"/>
    <property type="molecule type" value="Genomic_DNA"/>
</dbReference>
<sequence>MSLRWRITATITLVSVLVAVALSLTVHFAYAYRLADEARKMQEERVELALREYSRTGRPSLGSRLDDPDLPAALRSVVGDGYTATMIEETPEGAYVWAAAAASDQQVLSLRSDYTAQLDALSSLDRVLVLGSLTVVALGAGAGVVIGAQLSVRLRRAASAAGRVADGDRRTRVSAAIGGGSRDEAAELARAVDAMADALQGRLDAERRVTADIAHELRTPLTGLTTAAELLAPGRPAELVRDRVRALRALVEDVLEVARLDTATERPDLSEVALGAFTTRRAAPYAPGVQVRVLADAVVDTDPRRLERILVNLIANATKHGGAPVAVEVEGARIRVRDHGPGFPEEVLAEGPSRFRKGTGSTGGHGLGLTIALGQAHVLGARLTLANPDGGGALATLDLAPYDHPTPPLGEELPPGWR</sequence>
<accession>A0A7X0D4S8</accession>
<organism evidence="13 14">
    <name type="scientific">Nocardiopsis mwathae</name>
    <dbReference type="NCBI Taxonomy" id="1472723"/>
    <lineage>
        <taxon>Bacteria</taxon>
        <taxon>Bacillati</taxon>
        <taxon>Actinomycetota</taxon>
        <taxon>Actinomycetes</taxon>
        <taxon>Streptosporangiales</taxon>
        <taxon>Nocardiopsidaceae</taxon>
        <taxon>Nocardiopsis</taxon>
    </lineage>
</organism>
<dbReference type="PROSITE" id="PS50109">
    <property type="entry name" value="HIS_KIN"/>
    <property type="match status" value="1"/>
</dbReference>
<keyword evidence="4" id="KW-0597">Phosphoprotein</keyword>
<gene>
    <name evidence="13" type="ORF">HNR23_001692</name>
</gene>
<evidence type="ECO:0000256" key="4">
    <source>
        <dbReference type="ARBA" id="ARBA00022553"/>
    </source>
</evidence>